<evidence type="ECO:0000313" key="2">
    <source>
        <dbReference type="EMBL" id="RHE71904.1"/>
    </source>
</evidence>
<evidence type="ECO:0000313" key="3">
    <source>
        <dbReference type="Proteomes" id="UP000283928"/>
    </source>
</evidence>
<protein>
    <recommendedName>
        <fullName evidence="1">LicD/FKTN/FKRP nucleotidyltransferase domain-containing protein</fullName>
    </recommendedName>
</protein>
<feature type="domain" description="LicD/FKTN/FKRP nucleotidyltransferase" evidence="1">
    <location>
        <begin position="45"/>
        <end position="93"/>
    </location>
</feature>
<reference evidence="2 3" key="1">
    <citation type="submission" date="2018-08" db="EMBL/GenBank/DDBJ databases">
        <title>A genome reference for cultivated species of the human gut microbiota.</title>
        <authorList>
            <person name="Zou Y."/>
            <person name="Xue W."/>
            <person name="Luo G."/>
        </authorList>
    </citation>
    <scope>NUCLEOTIDE SEQUENCE [LARGE SCALE GENOMIC DNA]</scope>
    <source>
        <strain evidence="2 3">AM27-32LB</strain>
    </source>
</reference>
<accession>A0A414K9Q2</accession>
<dbReference type="InterPro" id="IPR007074">
    <property type="entry name" value="LicD/FKTN/FKRP_NTP_transf"/>
</dbReference>
<organism evidence="2 3">
    <name type="scientific">Blautia obeum</name>
    <dbReference type="NCBI Taxonomy" id="40520"/>
    <lineage>
        <taxon>Bacteria</taxon>
        <taxon>Bacillati</taxon>
        <taxon>Bacillota</taxon>
        <taxon>Clostridia</taxon>
        <taxon>Lachnospirales</taxon>
        <taxon>Lachnospiraceae</taxon>
        <taxon>Blautia</taxon>
    </lineage>
</organism>
<proteinExistence type="predicted"/>
<evidence type="ECO:0000259" key="1">
    <source>
        <dbReference type="Pfam" id="PF04991"/>
    </source>
</evidence>
<dbReference type="Proteomes" id="UP000283928">
    <property type="component" value="Unassembled WGS sequence"/>
</dbReference>
<dbReference type="EMBL" id="QSKO01000021">
    <property type="protein sequence ID" value="RHE71904.1"/>
    <property type="molecule type" value="Genomic_DNA"/>
</dbReference>
<gene>
    <name evidence="2" type="ORF">DW723_12925</name>
</gene>
<dbReference type="PANTHER" id="PTHR43404:SF2">
    <property type="entry name" value="LIPOPOLYSACCHARIDE CHOLINEPHOSPHOTRANSFERASE LICD"/>
    <property type="match status" value="1"/>
</dbReference>
<dbReference type="GO" id="GO:0009100">
    <property type="term" value="P:glycoprotein metabolic process"/>
    <property type="evidence" value="ECO:0007669"/>
    <property type="project" value="UniProtKB-ARBA"/>
</dbReference>
<dbReference type="AlphaFoldDB" id="A0A414K9Q2"/>
<name>A0A414K9Q2_9FIRM</name>
<dbReference type="InterPro" id="IPR052942">
    <property type="entry name" value="LPS_cholinephosphotransferase"/>
</dbReference>
<sequence length="106" mass="12385">MVDLNIELPKGFLEEEVRCGYTVTRKMKEVWAVELDLLKEFKRVCNKYDLKYCADGGTLLGAIRHQGFIPWDDDLDIAMLRKDFEKLNEVAPAEFKKTVFLADRRN</sequence>
<dbReference type="Pfam" id="PF04991">
    <property type="entry name" value="LicD"/>
    <property type="match status" value="1"/>
</dbReference>
<comment type="caution">
    <text evidence="2">The sequence shown here is derived from an EMBL/GenBank/DDBJ whole genome shotgun (WGS) entry which is preliminary data.</text>
</comment>
<dbReference type="PANTHER" id="PTHR43404">
    <property type="entry name" value="LIPOPOLYSACCHARIDE CHOLINEPHOSPHOTRANSFERASE LICD"/>
    <property type="match status" value="1"/>
</dbReference>